<dbReference type="EMBL" id="FPKU01000001">
    <property type="protein sequence ID" value="SFZ83662.1"/>
    <property type="molecule type" value="Genomic_DNA"/>
</dbReference>
<evidence type="ECO:0000256" key="2">
    <source>
        <dbReference type="ARBA" id="ARBA00022475"/>
    </source>
</evidence>
<evidence type="ECO:0000313" key="8">
    <source>
        <dbReference type="Proteomes" id="UP000183447"/>
    </source>
</evidence>
<keyword evidence="2" id="KW-1003">Cell membrane</keyword>
<dbReference type="GO" id="GO:0005886">
    <property type="term" value="C:plasma membrane"/>
    <property type="evidence" value="ECO:0007669"/>
    <property type="project" value="UniProtKB-SubCell"/>
</dbReference>
<dbReference type="Pfam" id="PF01810">
    <property type="entry name" value="LysE"/>
    <property type="match status" value="1"/>
</dbReference>
<dbReference type="PANTHER" id="PTHR30086">
    <property type="entry name" value="ARGININE EXPORTER PROTEIN ARGO"/>
    <property type="match status" value="1"/>
</dbReference>
<dbReference type="OrthoDB" id="9804822at2"/>
<comment type="subcellular location">
    <subcellularLocation>
        <location evidence="1">Cell membrane</location>
        <topology evidence="1">Multi-pass membrane protein</topology>
    </subcellularLocation>
</comment>
<keyword evidence="5 6" id="KW-0472">Membrane</keyword>
<feature type="transmembrane region" description="Helical" evidence="6">
    <location>
        <begin position="147"/>
        <end position="171"/>
    </location>
</feature>
<dbReference type="Proteomes" id="UP000183447">
    <property type="component" value="Unassembled WGS sequence"/>
</dbReference>
<gene>
    <name evidence="7" type="ORF">SAMN02983003_1776</name>
</gene>
<keyword evidence="4 6" id="KW-1133">Transmembrane helix</keyword>
<keyword evidence="3 6" id="KW-0812">Transmembrane</keyword>
<dbReference type="InterPro" id="IPR001123">
    <property type="entry name" value="LeuE-type"/>
</dbReference>
<dbReference type="PANTHER" id="PTHR30086:SF20">
    <property type="entry name" value="ARGININE EXPORTER PROTEIN ARGO-RELATED"/>
    <property type="match status" value="1"/>
</dbReference>
<reference evidence="7 8" key="1">
    <citation type="submission" date="2016-11" db="EMBL/GenBank/DDBJ databases">
        <authorList>
            <person name="Jaros S."/>
            <person name="Januszkiewicz K."/>
            <person name="Wedrychowicz H."/>
        </authorList>
    </citation>
    <scope>NUCLEOTIDE SEQUENCE [LARGE SCALE GENOMIC DNA]</scope>
    <source>
        <strain evidence="7 8">ATCC 23634</strain>
    </source>
</reference>
<organism evidence="7 8">
    <name type="scientific">Devosia enhydra</name>
    <dbReference type="NCBI Taxonomy" id="665118"/>
    <lineage>
        <taxon>Bacteria</taxon>
        <taxon>Pseudomonadati</taxon>
        <taxon>Pseudomonadota</taxon>
        <taxon>Alphaproteobacteria</taxon>
        <taxon>Hyphomicrobiales</taxon>
        <taxon>Devosiaceae</taxon>
        <taxon>Devosia</taxon>
    </lineage>
</organism>
<feature type="transmembrane region" description="Helical" evidence="6">
    <location>
        <begin position="43"/>
        <end position="67"/>
    </location>
</feature>
<evidence type="ECO:0000256" key="5">
    <source>
        <dbReference type="ARBA" id="ARBA00023136"/>
    </source>
</evidence>
<evidence type="ECO:0000256" key="3">
    <source>
        <dbReference type="ARBA" id="ARBA00022692"/>
    </source>
</evidence>
<keyword evidence="8" id="KW-1185">Reference proteome</keyword>
<dbReference type="GO" id="GO:0015171">
    <property type="term" value="F:amino acid transmembrane transporter activity"/>
    <property type="evidence" value="ECO:0007669"/>
    <property type="project" value="TreeGrafter"/>
</dbReference>
<dbReference type="RefSeq" id="WP_072341059.1">
    <property type="nucleotide sequence ID" value="NZ_FPKU01000001.1"/>
</dbReference>
<name>A0A1K2HX06_9HYPH</name>
<feature type="transmembrane region" description="Helical" evidence="6">
    <location>
        <begin position="183"/>
        <end position="201"/>
    </location>
</feature>
<evidence type="ECO:0000313" key="7">
    <source>
        <dbReference type="EMBL" id="SFZ83662.1"/>
    </source>
</evidence>
<proteinExistence type="predicted"/>
<dbReference type="AlphaFoldDB" id="A0A1K2HX06"/>
<sequence length="205" mass="21661">MPDTSTLLAFAATAIAIELTPGPNMAYLAIVSAARGPRPGLAAVAGVALGLTLLAAIVGLGLGPLIMENRLLYQGLRWGGVAYLFWLAWEAWRDARRPLDEDAGGSLMRFFRRGLISNLLNPKAALFYLTVLPGFTDPTRAIRSETAVLSLIFVAVATAIHAGVVLGAGSLQPLLTQAGPRRRMGLIFAGLLVVVAGWLAWSTRG</sequence>
<protein>
    <submittedName>
        <fullName evidence="7">Threonine/homoserine/homoserine lactone efflux protein</fullName>
    </submittedName>
</protein>
<accession>A0A1K2HX06</accession>
<evidence type="ECO:0000256" key="4">
    <source>
        <dbReference type="ARBA" id="ARBA00022989"/>
    </source>
</evidence>
<evidence type="ECO:0000256" key="6">
    <source>
        <dbReference type="SAM" id="Phobius"/>
    </source>
</evidence>
<evidence type="ECO:0000256" key="1">
    <source>
        <dbReference type="ARBA" id="ARBA00004651"/>
    </source>
</evidence>
<dbReference type="STRING" id="665118.SAMN02983003_1776"/>